<feature type="compositionally biased region" description="Low complexity" evidence="1">
    <location>
        <begin position="196"/>
        <end position="215"/>
    </location>
</feature>
<feature type="region of interest" description="Disordered" evidence="1">
    <location>
        <begin position="500"/>
        <end position="519"/>
    </location>
</feature>
<protein>
    <submittedName>
        <fullName evidence="2">Uncharacterized protein</fullName>
    </submittedName>
</protein>
<proteinExistence type="predicted"/>
<keyword evidence="3" id="KW-1185">Reference proteome</keyword>
<name>A0A9W4U9K8_9PLEO</name>
<dbReference type="EMBL" id="CAOQHR010000002">
    <property type="protein sequence ID" value="CAI6327857.1"/>
    <property type="molecule type" value="Genomic_DNA"/>
</dbReference>
<feature type="compositionally biased region" description="Basic and acidic residues" evidence="1">
    <location>
        <begin position="665"/>
        <end position="675"/>
    </location>
</feature>
<organism evidence="2 3">
    <name type="scientific">Periconia digitata</name>
    <dbReference type="NCBI Taxonomy" id="1303443"/>
    <lineage>
        <taxon>Eukaryota</taxon>
        <taxon>Fungi</taxon>
        <taxon>Dikarya</taxon>
        <taxon>Ascomycota</taxon>
        <taxon>Pezizomycotina</taxon>
        <taxon>Dothideomycetes</taxon>
        <taxon>Pleosporomycetidae</taxon>
        <taxon>Pleosporales</taxon>
        <taxon>Massarineae</taxon>
        <taxon>Periconiaceae</taxon>
        <taxon>Periconia</taxon>
    </lineage>
</organism>
<comment type="caution">
    <text evidence="2">The sequence shown here is derived from an EMBL/GenBank/DDBJ whole genome shotgun (WGS) entry which is preliminary data.</text>
</comment>
<feature type="compositionally biased region" description="Polar residues" evidence="1">
    <location>
        <begin position="628"/>
        <end position="638"/>
    </location>
</feature>
<dbReference type="Proteomes" id="UP001152607">
    <property type="component" value="Unassembled WGS sequence"/>
</dbReference>
<evidence type="ECO:0000313" key="3">
    <source>
        <dbReference type="Proteomes" id="UP001152607"/>
    </source>
</evidence>
<feature type="region of interest" description="Disordered" evidence="1">
    <location>
        <begin position="164"/>
        <end position="230"/>
    </location>
</feature>
<gene>
    <name evidence="2" type="ORF">PDIGIT_LOCUS3927</name>
</gene>
<feature type="compositionally biased region" description="Polar residues" evidence="1">
    <location>
        <begin position="220"/>
        <end position="229"/>
    </location>
</feature>
<dbReference type="AlphaFoldDB" id="A0A9W4U9K8"/>
<feature type="region of interest" description="Disordered" evidence="1">
    <location>
        <begin position="628"/>
        <end position="675"/>
    </location>
</feature>
<accession>A0A9W4U9K8</accession>
<feature type="compositionally biased region" description="Pro residues" evidence="1">
    <location>
        <begin position="642"/>
        <end position="651"/>
    </location>
</feature>
<reference evidence="2" key="1">
    <citation type="submission" date="2023-01" db="EMBL/GenBank/DDBJ databases">
        <authorList>
            <person name="Van Ghelder C."/>
            <person name="Rancurel C."/>
        </authorList>
    </citation>
    <scope>NUCLEOTIDE SEQUENCE</scope>
    <source>
        <strain evidence="2">CNCM I-4278</strain>
    </source>
</reference>
<evidence type="ECO:0000313" key="2">
    <source>
        <dbReference type="EMBL" id="CAI6327857.1"/>
    </source>
</evidence>
<sequence>MVAVVAKQRLSWLQPRTVGDVKEEEKGAKARRCSDEYKFVAPSLEDGKTKRNNTSSNIIDANTKTANVDTRGWQRFFGPRRQKNGEGNGDWIPSVAGLVKAGDEGVYTSALFHQSHQHYPNSEMPVEEFYELLATQLRSRPLSERTNYPPEIFKFLASSKKIQRSRSMRASRDGRRPVISPPSPATRASLDLSEVTLSLTRSLSKKSSTASPSAAYESGVGSSTASSNNPKHELWARDIQKSVQNEGLSGVAVSSAELAALSIILGSPVLPTITPRPSTPQSQEQKSMRKGAYGITISSIPLEDGMHSITLHRQPLSITQRTTTRASVTSTLYSKHMACSCIPLSQSLFPDTIPTTSTASTPTLSTLQITPSTLHALRTKSALPVPPPTSPQKAYLESLPNARIPSIQSYTLPDLLRSIASLPFASTGGLPPLAASSVIDAILLVAGGGHETGRLLARLEALIDKVHRFHGGAEDTAFGALYERRNAAVAFREQGRLGKSASSKKKKGVEDEEEEEEEMVTATARVARYTMLLDRLIDLMGSSSPSQTPTSPSFFNGTAGALGAASTREKAMMKRKKEKVGVVVDATFRELLECYMGVPTTSVAGVDGAATSATTTAVASVLPCSSLQTQQQHSNKAQPQARPLPPSPPLTPTKLSPVNSASKTPKLDLTKAKKKMDSAKLRTANTLAVDIEELLRQPLPFSAQQVARVAKCVLVAWASGCVKRVRWDGDNDGDGHGLKGSGVRLGERGVVV</sequence>
<feature type="compositionally biased region" description="Acidic residues" evidence="1">
    <location>
        <begin position="510"/>
        <end position="519"/>
    </location>
</feature>
<dbReference type="OrthoDB" id="5245206at2759"/>
<evidence type="ECO:0000256" key="1">
    <source>
        <dbReference type="SAM" id="MobiDB-lite"/>
    </source>
</evidence>